<dbReference type="InterPro" id="IPR010851">
    <property type="entry name" value="DEFL"/>
</dbReference>
<evidence type="ECO:0000256" key="6">
    <source>
        <dbReference type="SAM" id="SignalP"/>
    </source>
</evidence>
<comment type="caution">
    <text evidence="7">The sequence shown here is derived from an EMBL/GenBank/DDBJ whole genome shotgun (WGS) entry which is preliminary data.</text>
</comment>
<gene>
    <name evidence="7" type="ORF">VNO80_01273</name>
</gene>
<name>A0AAN9WWA0_PHACN</name>
<comment type="similarity">
    <text evidence="1">Belongs to the DEFL family.</text>
</comment>
<keyword evidence="5" id="KW-1015">Disulfide bond</keyword>
<evidence type="ECO:0000313" key="7">
    <source>
        <dbReference type="EMBL" id="KAK7382422.1"/>
    </source>
</evidence>
<feature type="signal peptide" evidence="6">
    <location>
        <begin position="1"/>
        <end position="27"/>
    </location>
</feature>
<keyword evidence="6" id="KW-0732">Signal</keyword>
<dbReference type="EMBL" id="JAYMYR010000001">
    <property type="protein sequence ID" value="KAK7382422.1"/>
    <property type="molecule type" value="Genomic_DNA"/>
</dbReference>
<evidence type="ECO:0000256" key="3">
    <source>
        <dbReference type="ARBA" id="ARBA00022577"/>
    </source>
</evidence>
<dbReference type="Proteomes" id="UP001374584">
    <property type="component" value="Unassembled WGS sequence"/>
</dbReference>
<evidence type="ECO:0000256" key="4">
    <source>
        <dbReference type="ARBA" id="ARBA00022821"/>
    </source>
</evidence>
<evidence type="ECO:0000313" key="8">
    <source>
        <dbReference type="Proteomes" id="UP001374584"/>
    </source>
</evidence>
<organism evidence="7 8">
    <name type="scientific">Phaseolus coccineus</name>
    <name type="common">Scarlet runner bean</name>
    <name type="synonym">Phaseolus multiflorus</name>
    <dbReference type="NCBI Taxonomy" id="3886"/>
    <lineage>
        <taxon>Eukaryota</taxon>
        <taxon>Viridiplantae</taxon>
        <taxon>Streptophyta</taxon>
        <taxon>Embryophyta</taxon>
        <taxon>Tracheophyta</taxon>
        <taxon>Spermatophyta</taxon>
        <taxon>Magnoliopsida</taxon>
        <taxon>eudicotyledons</taxon>
        <taxon>Gunneridae</taxon>
        <taxon>Pentapetalae</taxon>
        <taxon>rosids</taxon>
        <taxon>fabids</taxon>
        <taxon>Fabales</taxon>
        <taxon>Fabaceae</taxon>
        <taxon>Papilionoideae</taxon>
        <taxon>50 kb inversion clade</taxon>
        <taxon>NPAAA clade</taxon>
        <taxon>indigoferoid/millettioid clade</taxon>
        <taxon>Phaseoleae</taxon>
        <taxon>Phaseolus</taxon>
    </lineage>
</organism>
<dbReference type="PANTHER" id="PTHR33830:SF21">
    <property type="entry name" value="DEFENSIN-LIKE PROTEIN 165-RELATED"/>
    <property type="match status" value="1"/>
</dbReference>
<keyword evidence="2" id="KW-0929">Antimicrobial</keyword>
<dbReference type="GO" id="GO:0031640">
    <property type="term" value="P:killing of cells of another organism"/>
    <property type="evidence" value="ECO:0007669"/>
    <property type="project" value="UniProtKB-KW"/>
</dbReference>
<evidence type="ECO:0000256" key="1">
    <source>
        <dbReference type="ARBA" id="ARBA00006722"/>
    </source>
</evidence>
<reference evidence="7 8" key="1">
    <citation type="submission" date="2024-01" db="EMBL/GenBank/DDBJ databases">
        <title>The genomes of 5 underutilized Papilionoideae crops provide insights into root nodulation and disease resistanc.</title>
        <authorList>
            <person name="Jiang F."/>
        </authorList>
    </citation>
    <scope>NUCLEOTIDE SEQUENCE [LARGE SCALE GENOMIC DNA]</scope>
    <source>
        <strain evidence="7">JINMINGXINNONG_FW02</strain>
        <tissue evidence="7">Leaves</tissue>
    </source>
</reference>
<dbReference type="PANTHER" id="PTHR33830">
    <property type="entry name" value="DEFENSIN-LIKE PROTEIN 184-RELATED"/>
    <property type="match status" value="1"/>
</dbReference>
<protein>
    <submittedName>
        <fullName evidence="7">Uncharacterized protein</fullName>
    </submittedName>
</protein>
<keyword evidence="8" id="KW-1185">Reference proteome</keyword>
<keyword evidence="4" id="KW-0611">Plant defense</keyword>
<dbReference type="Pfam" id="PF07333">
    <property type="entry name" value="SLR1-BP"/>
    <property type="match status" value="1"/>
</dbReference>
<accession>A0AAN9WWA0</accession>
<evidence type="ECO:0000256" key="2">
    <source>
        <dbReference type="ARBA" id="ARBA00022529"/>
    </source>
</evidence>
<proteinExistence type="inferred from homology"/>
<evidence type="ECO:0000256" key="5">
    <source>
        <dbReference type="ARBA" id="ARBA00023157"/>
    </source>
</evidence>
<keyword evidence="3" id="KW-0295">Fungicide</keyword>
<dbReference type="GO" id="GO:0050832">
    <property type="term" value="P:defense response to fungus"/>
    <property type="evidence" value="ECO:0007669"/>
    <property type="project" value="UniProtKB-KW"/>
</dbReference>
<feature type="chain" id="PRO_5042926202" evidence="6">
    <location>
        <begin position="28"/>
        <end position="85"/>
    </location>
</feature>
<dbReference type="AlphaFoldDB" id="A0AAN9WWA0"/>
<sequence length="85" mass="9915">MTKFFFAQVVVFLLIISVISRIIVADAQRCQKELEPTGCTLQQCRSDCYKMFQNFRGFGKCIRNNSNYTYACVCFYDCHAKQNFV</sequence>